<evidence type="ECO:0000256" key="3">
    <source>
        <dbReference type="ARBA" id="ARBA00022787"/>
    </source>
</evidence>
<keyword evidence="7 9" id="KW-0496">Mitochondrion</keyword>
<evidence type="ECO:0000256" key="8">
    <source>
        <dbReference type="ARBA" id="ARBA00023136"/>
    </source>
</evidence>
<keyword evidence="8 9" id="KW-0472">Membrane</keyword>
<protein>
    <recommendedName>
        <fullName evidence="9">Mitochondrial distribution and morphology protein 12</fullName>
    </recommendedName>
    <alternativeName>
        <fullName evidence="9">Mitochondrial inheritance component MDM12</fullName>
    </alternativeName>
</protein>
<keyword evidence="5" id="KW-0445">Lipid transport</keyword>
<reference evidence="12 13" key="1">
    <citation type="submission" date="2014-04" db="EMBL/GenBank/DDBJ databases">
        <authorList>
            <consortium name="DOE Joint Genome Institute"/>
            <person name="Kuo A."/>
            <person name="Gay G."/>
            <person name="Dore J."/>
            <person name="Kohler A."/>
            <person name="Nagy L.G."/>
            <person name="Floudas D."/>
            <person name="Copeland A."/>
            <person name="Barry K.W."/>
            <person name="Cichocki N."/>
            <person name="Veneault-Fourrey C."/>
            <person name="LaButti K."/>
            <person name="Lindquist E.A."/>
            <person name="Lipzen A."/>
            <person name="Lundell T."/>
            <person name="Morin E."/>
            <person name="Murat C."/>
            <person name="Sun H."/>
            <person name="Tunlid A."/>
            <person name="Henrissat B."/>
            <person name="Grigoriev I.V."/>
            <person name="Hibbett D.S."/>
            <person name="Martin F."/>
            <person name="Nordberg H.P."/>
            <person name="Cantor M.N."/>
            <person name="Hua S.X."/>
        </authorList>
    </citation>
    <scope>NUCLEOTIDE SEQUENCE [LARGE SCALE GENOMIC DNA]</scope>
    <source>
        <strain evidence="13">h7</strain>
    </source>
</reference>
<feature type="region of interest" description="Disordered" evidence="10">
    <location>
        <begin position="147"/>
        <end position="180"/>
    </location>
</feature>
<feature type="region of interest" description="Disordered" evidence="10">
    <location>
        <begin position="308"/>
        <end position="347"/>
    </location>
</feature>
<dbReference type="AlphaFoldDB" id="A0A0C3CB92"/>
<sequence>MSIDLEWIKLDASLASYLVDVLNRQLGNAERPSFIGPIEVTSLEFGSTAPDVELVDLRDIYRDFLEDDDDDSSRGPVKVTEGAEDEEGFEWVSRRAVGRAESLAYQHLPPHVRYGRGGPTDLFASMPPTIRSPIPVRPSSEIWNSTPNFAEYRPPSEQPLWQSTPMYRSPTPATPFSAGTFRRHSSHEYDVDVSENARLPLSNDASLSDPSPAVSDDHPSSTPLDQPPPPPPENPHPNLQLHLHINWHSNLRITLTTSLLINYPSPIFMSLPIKLSVTGLEFDGEVAVAYEGERKRIHLCILDDLDPYGPAGDRPKRDSASATSATPPDLDDESPPSGIPPRPGKPLPVGQRLLPSIYIESEIGQADKHVLKNVTRVERFIQDVIRKTVEEELVFPNFHTLVMGDS</sequence>
<dbReference type="GO" id="GO:0015914">
    <property type="term" value="P:phospholipid transport"/>
    <property type="evidence" value="ECO:0007669"/>
    <property type="project" value="TreeGrafter"/>
</dbReference>
<feature type="region of interest" description="Disordered" evidence="10">
    <location>
        <begin position="201"/>
        <end position="240"/>
    </location>
</feature>
<dbReference type="HAMAP" id="MF_03104">
    <property type="entry name" value="Mdm12"/>
    <property type="match status" value="1"/>
</dbReference>
<evidence type="ECO:0000256" key="2">
    <source>
        <dbReference type="ARBA" id="ARBA00022448"/>
    </source>
</evidence>
<dbReference type="STRING" id="686832.A0A0C3CB92"/>
<dbReference type="GO" id="GO:0005789">
    <property type="term" value="C:endoplasmic reticulum membrane"/>
    <property type="evidence" value="ECO:0007669"/>
    <property type="project" value="UniProtKB-SubCell"/>
</dbReference>
<dbReference type="PROSITE" id="PS51847">
    <property type="entry name" value="SMP"/>
    <property type="match status" value="1"/>
</dbReference>
<comment type="function">
    <text evidence="9">Component of the ERMES/MDM complex, which serves as a molecular tether to connect the endoplasmic reticulum (ER) and mitochondria. Components of this complex are involved in the control of mitochondrial shape and protein biogenesis, and function in nonvesicular lipid trafficking between the ER and mitochondria. MDM12 is required for the interaction of the ER-resident membrane protein MMM1 and the outer mitochondrial membrane-resident beta-barrel protein MDM10. The MDM12-MMM1 subcomplex functions in the major beta-barrel assembly pathway that is responsible for biogenesis of all mitochondrial outer membrane beta-barrel proteins, and acts in a late step after the SAM complex. The MDM10-MDM12-MMM1 subcomplex further acts in the TOM40-specific pathway after the action of the MDM12-MMM1 complex. Essential for establishing and maintaining the structure of mitochondria and maintenance of mtDNA nucleoids.</text>
</comment>
<evidence type="ECO:0000256" key="1">
    <source>
        <dbReference type="ARBA" id="ARBA00004370"/>
    </source>
</evidence>
<accession>A0A0C3CB92</accession>
<evidence type="ECO:0000256" key="10">
    <source>
        <dbReference type="SAM" id="MobiDB-lite"/>
    </source>
</evidence>
<dbReference type="Pfam" id="PF26544">
    <property type="entry name" value="Mdm12"/>
    <property type="match status" value="1"/>
</dbReference>
<evidence type="ECO:0000313" key="13">
    <source>
        <dbReference type="Proteomes" id="UP000053424"/>
    </source>
</evidence>
<name>A0A0C3CB92_HEBCY</name>
<feature type="region of interest" description="Disordered" evidence="10">
    <location>
        <begin position="66"/>
        <end position="85"/>
    </location>
</feature>
<dbReference type="InterPro" id="IPR027532">
    <property type="entry name" value="Mdm12"/>
</dbReference>
<keyword evidence="2" id="KW-0813">Transport</keyword>
<comment type="similarity">
    <text evidence="9">Belongs to the MDM12 family.</text>
</comment>
<reference evidence="13" key="2">
    <citation type="submission" date="2015-01" db="EMBL/GenBank/DDBJ databases">
        <title>Evolutionary Origins and Diversification of the Mycorrhizal Mutualists.</title>
        <authorList>
            <consortium name="DOE Joint Genome Institute"/>
            <consortium name="Mycorrhizal Genomics Consortium"/>
            <person name="Kohler A."/>
            <person name="Kuo A."/>
            <person name="Nagy L.G."/>
            <person name="Floudas D."/>
            <person name="Copeland A."/>
            <person name="Barry K.W."/>
            <person name="Cichocki N."/>
            <person name="Veneault-Fourrey C."/>
            <person name="LaButti K."/>
            <person name="Lindquist E.A."/>
            <person name="Lipzen A."/>
            <person name="Lundell T."/>
            <person name="Morin E."/>
            <person name="Murat C."/>
            <person name="Riley R."/>
            <person name="Ohm R."/>
            <person name="Sun H."/>
            <person name="Tunlid A."/>
            <person name="Henrissat B."/>
            <person name="Grigoriev I.V."/>
            <person name="Hibbett D.S."/>
            <person name="Martin F."/>
        </authorList>
    </citation>
    <scope>NUCLEOTIDE SEQUENCE [LARGE SCALE GENOMIC DNA]</scope>
    <source>
        <strain evidence="13">h7</strain>
    </source>
</reference>
<dbReference type="GO" id="GO:1990456">
    <property type="term" value="P:mitochondrion-endoplasmic reticulum membrane tethering"/>
    <property type="evidence" value="ECO:0007669"/>
    <property type="project" value="TreeGrafter"/>
</dbReference>
<dbReference type="GO" id="GO:0008289">
    <property type="term" value="F:lipid binding"/>
    <property type="evidence" value="ECO:0007669"/>
    <property type="project" value="UniProtKB-KW"/>
</dbReference>
<dbReference type="GO" id="GO:0045040">
    <property type="term" value="P:protein insertion into mitochondrial outer membrane"/>
    <property type="evidence" value="ECO:0007669"/>
    <property type="project" value="UniProtKB-UniRule"/>
</dbReference>
<comment type="subunit">
    <text evidence="9">Component of the ER-mitochondria encounter structure (ERMES) or MDM complex, composed of MMM1, MDM10, MDM12 and MDM34. A MMM1 homodimer associates with one molecule of MDM12 on each side in a pairwise head-to-tail manner, and the SMP-LTD domains of MMM1 and MDM12 generate a continuous hydrophobic tunnel for phospholipid trafficking.</text>
</comment>
<evidence type="ECO:0000313" key="12">
    <source>
        <dbReference type="EMBL" id="KIM41484.1"/>
    </source>
</evidence>
<gene>
    <name evidence="9" type="primary">MDM12</name>
    <name evidence="12" type="ORF">M413DRAFT_445480</name>
</gene>
<evidence type="ECO:0000259" key="11">
    <source>
        <dbReference type="PROSITE" id="PS51847"/>
    </source>
</evidence>
<feature type="compositionally biased region" description="Pro residues" evidence="10">
    <location>
        <begin position="337"/>
        <end position="346"/>
    </location>
</feature>
<evidence type="ECO:0000256" key="5">
    <source>
        <dbReference type="ARBA" id="ARBA00023055"/>
    </source>
</evidence>
<dbReference type="InterPro" id="IPR031468">
    <property type="entry name" value="SMP_LBD"/>
</dbReference>
<dbReference type="OrthoDB" id="3356905at2759"/>
<dbReference type="GO" id="GO:0032865">
    <property type="term" value="C:ERMES complex"/>
    <property type="evidence" value="ECO:0007669"/>
    <property type="project" value="UniProtKB-UniRule"/>
</dbReference>
<feature type="compositionally biased region" description="Pro residues" evidence="10">
    <location>
        <begin position="225"/>
        <end position="235"/>
    </location>
</feature>
<feature type="domain" description="SMP-LTD" evidence="11">
    <location>
        <begin position="1"/>
        <end position="404"/>
    </location>
</feature>
<organism evidence="12 13">
    <name type="scientific">Hebeloma cylindrosporum</name>
    <dbReference type="NCBI Taxonomy" id="76867"/>
    <lineage>
        <taxon>Eukaryota</taxon>
        <taxon>Fungi</taxon>
        <taxon>Dikarya</taxon>
        <taxon>Basidiomycota</taxon>
        <taxon>Agaricomycotina</taxon>
        <taxon>Agaricomycetes</taxon>
        <taxon>Agaricomycetidae</taxon>
        <taxon>Agaricales</taxon>
        <taxon>Agaricineae</taxon>
        <taxon>Hymenogastraceae</taxon>
        <taxon>Hebeloma</taxon>
    </lineage>
</organism>
<dbReference type="PANTHER" id="PTHR28204">
    <property type="entry name" value="MITOCHONDRIAL DISTRIBUTION AND MORPHOLOGY PROTEIN 12"/>
    <property type="match status" value="1"/>
</dbReference>
<evidence type="ECO:0000256" key="4">
    <source>
        <dbReference type="ARBA" id="ARBA00022824"/>
    </source>
</evidence>
<keyword evidence="3 9" id="KW-1000">Mitochondrion outer membrane</keyword>
<dbReference type="HOGENOM" id="CLU_026794_1_0_1"/>
<dbReference type="CDD" id="cd21672">
    <property type="entry name" value="SMP_Mdm12"/>
    <property type="match status" value="1"/>
</dbReference>
<keyword evidence="13" id="KW-1185">Reference proteome</keyword>
<proteinExistence type="inferred from homology"/>
<dbReference type="EMBL" id="KN831780">
    <property type="protein sequence ID" value="KIM41484.1"/>
    <property type="molecule type" value="Genomic_DNA"/>
</dbReference>
<keyword evidence="6" id="KW-0446">Lipid-binding</keyword>
<keyword evidence="4 9" id="KW-0256">Endoplasmic reticulum</keyword>
<comment type="subcellular location">
    <subcellularLocation>
        <location evidence="1">Membrane</location>
    </subcellularLocation>
    <subcellularLocation>
        <location evidence="9">Mitochondrion outer membrane</location>
        <topology evidence="9">Peripheral membrane protein</topology>
        <orientation evidence="9">Cytoplasmic side</orientation>
    </subcellularLocation>
    <subcellularLocation>
        <location evidence="9">Endoplasmic reticulum membrane</location>
        <topology evidence="9">Peripheral membrane protein</topology>
        <orientation evidence="9">Cytoplasmic side</orientation>
    </subcellularLocation>
    <text evidence="9">The ERMES/MDM complex localizes to a few discrete foci (around 10 per single cell), that represent mitochondria-endoplasmic reticulum junctions. These foci are often found next to mtDNA nucleoids.</text>
</comment>
<dbReference type="PANTHER" id="PTHR28204:SF1">
    <property type="entry name" value="MITOCHONDRIAL DISTRIBUTION AND MORPHOLOGY PROTEIN 12"/>
    <property type="match status" value="1"/>
</dbReference>
<dbReference type="Proteomes" id="UP000053424">
    <property type="component" value="Unassembled WGS sequence"/>
</dbReference>
<evidence type="ECO:0000256" key="6">
    <source>
        <dbReference type="ARBA" id="ARBA00023121"/>
    </source>
</evidence>
<evidence type="ECO:0000256" key="7">
    <source>
        <dbReference type="ARBA" id="ARBA00023128"/>
    </source>
</evidence>
<evidence type="ECO:0000256" key="9">
    <source>
        <dbReference type="HAMAP-Rule" id="MF_03104"/>
    </source>
</evidence>